<accession>A0A5C4RTS2</accession>
<dbReference type="Proteomes" id="UP000305760">
    <property type="component" value="Unassembled WGS sequence"/>
</dbReference>
<reference evidence="2 3" key="1">
    <citation type="submission" date="2019-03" db="EMBL/GenBank/DDBJ databases">
        <title>Arenimonas daejeonensis sp. nov., isolated from compost.</title>
        <authorList>
            <person name="Jeon C.O."/>
        </authorList>
    </citation>
    <scope>NUCLEOTIDE SEQUENCE [LARGE SCALE GENOMIC DNA]</scope>
    <source>
        <strain evidence="2 3">R29</strain>
    </source>
</reference>
<evidence type="ECO:0008006" key="4">
    <source>
        <dbReference type="Google" id="ProtNLM"/>
    </source>
</evidence>
<name>A0A5C4RTS2_9GAMM</name>
<dbReference type="OrthoDB" id="5792173at2"/>
<proteinExistence type="predicted"/>
<dbReference type="Pfam" id="PF12974">
    <property type="entry name" value="Phosphonate-bd"/>
    <property type="match status" value="1"/>
</dbReference>
<feature type="region of interest" description="Disordered" evidence="1">
    <location>
        <begin position="279"/>
        <end position="311"/>
    </location>
</feature>
<gene>
    <name evidence="2" type="ORF">E1B00_02740</name>
</gene>
<sequence>MSDIPAAREESTMKLSQGLAAIVFSLFAAPSFGADYTLAVEPNYPPSQAQQVYKPLLDYLSKATGHRFILKTATNYHVYWRDLRSGAKTDFAFEEAHFTDYRIDRLGFTPLVRVAESTRYALLADAPVAENGIAGLIGYRVVSMPAPSMGYLLLGELYKNPIAQPEIQSVAANWRDGVEMVFSQETEAAMVPNYIAQLYPNLVAVSESREFTGRALSAGGTVPADVRKAVSEAMLKLHQDDALYEVLVELGASQFVPATRAEYAGSERLLRGVFGYKAKPGSATPAPVPEADAPLDEEEEITGGIEVQADG</sequence>
<keyword evidence="3" id="KW-1185">Reference proteome</keyword>
<dbReference type="AlphaFoldDB" id="A0A5C4RTS2"/>
<protein>
    <recommendedName>
        <fullName evidence="4">Phosphate/phosphite/phosphonate ABC transporter substrate-binding protein</fullName>
    </recommendedName>
</protein>
<comment type="caution">
    <text evidence="2">The sequence shown here is derived from an EMBL/GenBank/DDBJ whole genome shotgun (WGS) entry which is preliminary data.</text>
</comment>
<organism evidence="2 3">
    <name type="scientific">Arenimonas terrae</name>
    <dbReference type="NCBI Taxonomy" id="2546226"/>
    <lineage>
        <taxon>Bacteria</taxon>
        <taxon>Pseudomonadati</taxon>
        <taxon>Pseudomonadota</taxon>
        <taxon>Gammaproteobacteria</taxon>
        <taxon>Lysobacterales</taxon>
        <taxon>Lysobacteraceae</taxon>
        <taxon>Arenimonas</taxon>
    </lineage>
</organism>
<evidence type="ECO:0000256" key="1">
    <source>
        <dbReference type="SAM" id="MobiDB-lite"/>
    </source>
</evidence>
<evidence type="ECO:0000313" key="3">
    <source>
        <dbReference type="Proteomes" id="UP000305760"/>
    </source>
</evidence>
<dbReference type="EMBL" id="SMDR01000001">
    <property type="protein sequence ID" value="TNJ34713.1"/>
    <property type="molecule type" value="Genomic_DNA"/>
</dbReference>
<evidence type="ECO:0000313" key="2">
    <source>
        <dbReference type="EMBL" id="TNJ34713.1"/>
    </source>
</evidence>